<keyword evidence="4 5" id="KW-0963">Cytoplasm</keyword>
<evidence type="ECO:0000256" key="4">
    <source>
        <dbReference type="ARBA" id="ARBA00022490"/>
    </source>
</evidence>
<dbReference type="PANTHER" id="PTHR33602">
    <property type="entry name" value="REGULATORY PROTEIN RECX FAMILY PROTEIN"/>
    <property type="match status" value="1"/>
</dbReference>
<evidence type="ECO:0000256" key="2">
    <source>
        <dbReference type="ARBA" id="ARBA00009695"/>
    </source>
</evidence>
<organism evidence="9 10">
    <name type="scientific">Ruminococcus albus (strain ATCC 27210 / DSM 20455 / JCM 14654 / NCDO 2250 / 7)</name>
    <dbReference type="NCBI Taxonomy" id="697329"/>
    <lineage>
        <taxon>Bacteria</taxon>
        <taxon>Bacillati</taxon>
        <taxon>Bacillota</taxon>
        <taxon>Clostridia</taxon>
        <taxon>Eubacteriales</taxon>
        <taxon>Oscillospiraceae</taxon>
        <taxon>Ruminococcus</taxon>
    </lineage>
</organism>
<dbReference type="eggNOG" id="COG2137">
    <property type="taxonomic scope" value="Bacteria"/>
</dbReference>
<evidence type="ECO:0000313" key="10">
    <source>
        <dbReference type="Proteomes" id="UP000006919"/>
    </source>
</evidence>
<feature type="domain" description="RecX first three-helical" evidence="8">
    <location>
        <begin position="63"/>
        <end position="100"/>
    </location>
</feature>
<evidence type="ECO:0000259" key="8">
    <source>
        <dbReference type="Pfam" id="PF21982"/>
    </source>
</evidence>
<dbReference type="InterPro" id="IPR003783">
    <property type="entry name" value="Regulatory_RecX"/>
</dbReference>
<dbReference type="Gene3D" id="1.10.10.10">
    <property type="entry name" value="Winged helix-like DNA-binding domain superfamily/Winged helix DNA-binding domain"/>
    <property type="match status" value="3"/>
</dbReference>
<dbReference type="InterPro" id="IPR036390">
    <property type="entry name" value="WH_DNA-bd_sf"/>
</dbReference>
<dbReference type="KEGG" id="ral:Rumal_2210"/>
<dbReference type="HAMAP" id="MF_01114">
    <property type="entry name" value="RecX"/>
    <property type="match status" value="1"/>
</dbReference>
<dbReference type="InterPro" id="IPR053925">
    <property type="entry name" value="RecX_HTH_3rd"/>
</dbReference>
<dbReference type="Proteomes" id="UP000006919">
    <property type="component" value="Chromosome"/>
</dbReference>
<comment type="similarity">
    <text evidence="2 5">Belongs to the RecX family.</text>
</comment>
<dbReference type="InterPro" id="IPR053924">
    <property type="entry name" value="RecX_HTH_2nd"/>
</dbReference>
<gene>
    <name evidence="5" type="primary">recX</name>
    <name evidence="9" type="ordered locus">Rumal_2210</name>
</gene>
<sequence>MNKMLSITNVSVYKGATYIIEFEDRDAEFLNRDIVSRYNLKAGISLPLSAWEEIKAEEEYRKARERALYLLDYKDYSYIELFRKLEKNYSEDTCYRVLDKMVELGAVNDRRYAEGLARHYVEVKKFGRTRAFREMRTKGLTAEVINDVLDKYDEDEENTWYDRLYELVEKKFLRYLDDEKGVNRVKNSLVRYGYSYDLIRDVLRDIEEEYGEEE</sequence>
<evidence type="ECO:0000313" key="9">
    <source>
        <dbReference type="EMBL" id="ADU22696.1"/>
    </source>
</evidence>
<evidence type="ECO:0000259" key="7">
    <source>
        <dbReference type="Pfam" id="PF21981"/>
    </source>
</evidence>
<evidence type="ECO:0000256" key="5">
    <source>
        <dbReference type="HAMAP-Rule" id="MF_01114"/>
    </source>
</evidence>
<name>E6UC74_RUMA7</name>
<evidence type="ECO:0000256" key="3">
    <source>
        <dbReference type="ARBA" id="ARBA00018111"/>
    </source>
</evidence>
<comment type="function">
    <text evidence="5">Modulates RecA activity.</text>
</comment>
<dbReference type="Pfam" id="PF21982">
    <property type="entry name" value="RecX_HTH1"/>
    <property type="match status" value="1"/>
</dbReference>
<dbReference type="PANTHER" id="PTHR33602:SF1">
    <property type="entry name" value="REGULATORY PROTEIN RECX FAMILY PROTEIN"/>
    <property type="match status" value="1"/>
</dbReference>
<evidence type="ECO:0000259" key="6">
    <source>
        <dbReference type="Pfam" id="PF02631"/>
    </source>
</evidence>
<evidence type="ECO:0000256" key="1">
    <source>
        <dbReference type="ARBA" id="ARBA00004496"/>
    </source>
</evidence>
<dbReference type="Pfam" id="PF21981">
    <property type="entry name" value="RecX_HTH3"/>
    <property type="match status" value="1"/>
</dbReference>
<dbReference type="STRING" id="697329.Rumal_2210"/>
<dbReference type="GO" id="GO:0005737">
    <property type="term" value="C:cytoplasm"/>
    <property type="evidence" value="ECO:0007669"/>
    <property type="project" value="UniProtKB-SubCell"/>
</dbReference>
<dbReference type="Pfam" id="PF02631">
    <property type="entry name" value="RecX_HTH2"/>
    <property type="match status" value="1"/>
</dbReference>
<reference evidence="9 10" key="1">
    <citation type="journal article" date="2011" name="J. Bacteriol.">
        <title>Complete genome of the cellulolytic ruminal bacterium Ruminococcus albus 7.</title>
        <authorList>
            <person name="Suen G."/>
            <person name="Stevenson D.M."/>
            <person name="Bruce D.C."/>
            <person name="Chertkov O."/>
            <person name="Copeland A."/>
            <person name="Cheng J.F."/>
            <person name="Detter C."/>
            <person name="Detter J.C."/>
            <person name="Goodwin L.A."/>
            <person name="Han C.S."/>
            <person name="Hauser L.J."/>
            <person name="Ivanova N.N."/>
            <person name="Kyrpides N.C."/>
            <person name="Land M.L."/>
            <person name="Lapidus A."/>
            <person name="Lucas S."/>
            <person name="Ovchinnikova G."/>
            <person name="Pitluck S."/>
            <person name="Tapia R."/>
            <person name="Woyke T."/>
            <person name="Boyum J."/>
            <person name="Mead D."/>
            <person name="Weimer P.J."/>
        </authorList>
    </citation>
    <scope>NUCLEOTIDE SEQUENCE [LARGE SCALE GENOMIC DNA]</scope>
    <source>
        <strain evidence="10">ATCC 27210 / DSM 20455 / JCM 14654 / NCDO 2250 / 7</strain>
    </source>
</reference>
<dbReference type="EMBL" id="CP002403">
    <property type="protein sequence ID" value="ADU22696.1"/>
    <property type="molecule type" value="Genomic_DNA"/>
</dbReference>
<dbReference type="GO" id="GO:0006282">
    <property type="term" value="P:regulation of DNA repair"/>
    <property type="evidence" value="ECO:0007669"/>
    <property type="project" value="UniProtKB-UniRule"/>
</dbReference>
<protein>
    <recommendedName>
        <fullName evidence="3 5">Regulatory protein RecX</fullName>
    </recommendedName>
</protein>
<dbReference type="SUPFAM" id="SSF46785">
    <property type="entry name" value="Winged helix' DNA-binding domain"/>
    <property type="match status" value="1"/>
</dbReference>
<dbReference type="InterPro" id="IPR036388">
    <property type="entry name" value="WH-like_DNA-bd_sf"/>
</dbReference>
<dbReference type="InterPro" id="IPR053926">
    <property type="entry name" value="RecX_HTH_1st"/>
</dbReference>
<dbReference type="AlphaFoldDB" id="E6UC74"/>
<comment type="subcellular location">
    <subcellularLocation>
        <location evidence="1 5">Cytoplasm</location>
    </subcellularLocation>
</comment>
<feature type="domain" description="RecX third three-helical" evidence="7">
    <location>
        <begin position="161"/>
        <end position="203"/>
    </location>
</feature>
<accession>E6UC74</accession>
<proteinExistence type="inferred from homology"/>
<feature type="domain" description="RecX second three-helical" evidence="6">
    <location>
        <begin position="108"/>
        <end position="149"/>
    </location>
</feature>
<dbReference type="HOGENOM" id="CLU_066607_4_1_9"/>